<evidence type="ECO:0000256" key="1">
    <source>
        <dbReference type="SAM" id="MobiDB-lite"/>
    </source>
</evidence>
<dbReference type="AlphaFoldDB" id="A0A2V0NX03"/>
<gene>
    <name evidence="2" type="ORF">Rsub_04974</name>
</gene>
<feature type="compositionally biased region" description="Gly residues" evidence="1">
    <location>
        <begin position="237"/>
        <end position="257"/>
    </location>
</feature>
<feature type="compositionally biased region" description="Acidic residues" evidence="1">
    <location>
        <begin position="291"/>
        <end position="304"/>
    </location>
</feature>
<proteinExistence type="predicted"/>
<feature type="compositionally biased region" description="Low complexity" evidence="1">
    <location>
        <begin position="316"/>
        <end position="341"/>
    </location>
</feature>
<organism evidence="2 3">
    <name type="scientific">Raphidocelis subcapitata</name>
    <dbReference type="NCBI Taxonomy" id="307507"/>
    <lineage>
        <taxon>Eukaryota</taxon>
        <taxon>Viridiplantae</taxon>
        <taxon>Chlorophyta</taxon>
        <taxon>core chlorophytes</taxon>
        <taxon>Chlorophyceae</taxon>
        <taxon>CS clade</taxon>
        <taxon>Sphaeropleales</taxon>
        <taxon>Selenastraceae</taxon>
        <taxon>Raphidocelis</taxon>
    </lineage>
</organism>
<dbReference type="InParanoid" id="A0A2V0NX03"/>
<dbReference type="OrthoDB" id="539080at2759"/>
<feature type="region of interest" description="Disordered" evidence="1">
    <location>
        <begin position="291"/>
        <end position="341"/>
    </location>
</feature>
<dbReference type="Proteomes" id="UP000247498">
    <property type="component" value="Unassembled WGS sequence"/>
</dbReference>
<sequence length="577" mass="58381">MAPRTAADTGQGLLRDIQGVCDLCGDDCYPNEEICTALACTYNKCDCEVYHQACLEKYLKSHRLASDRKTGFACPRGFSKDSKSSERCRGKIEKSHPIVPKNEKKAKAKAVAPQVLLAQQAEVTRAEAVKLKQAQQAAAAVKKKQQLPGLVPRKAPPASRITPAVVRATPIRPEPEPEAEERGPKELPPGMTLEMALSKAQRKNLRKKTKAKAAEGASEAGTAITEDSAGEAADFGPGAGAGGGADDAASGGGASGSGGGGCIAATIMGTNAFVRDLDSYNRLLGLYMGDSDEEEEEQGEEEAAGSDAGGGGSAAGTGPAPSESGSAAWGAPPLAPAEGGEAALAHAVEESARAAQLGLARELDAERAALEAFAAQRAASPAPPSPVAAPAFSIPIPVPIPVPAPAPAPAPVPIPMPVPVPVPTPAYAYAPAPLPPPPQQQAGALPPGLTRHEAAQRLVGRMFDAPALTDLAMRFLEEAECARLAAAAESAYPDLVAAISRGDAAELSRIVDAGGVPAPAPAAAAAAPAAPAYVAPHYVSVPPAAPHAYAAPAAALAVEAGGEEDLDDLLALCGVEA</sequence>
<dbReference type="EMBL" id="BDRX01000027">
    <property type="protein sequence ID" value="GBF91869.1"/>
    <property type="molecule type" value="Genomic_DNA"/>
</dbReference>
<reference evidence="2 3" key="1">
    <citation type="journal article" date="2018" name="Sci. Rep.">
        <title>Raphidocelis subcapitata (=Pseudokirchneriella subcapitata) provides an insight into genome evolution and environmental adaptations in the Sphaeropleales.</title>
        <authorList>
            <person name="Suzuki S."/>
            <person name="Yamaguchi H."/>
            <person name="Nakajima N."/>
            <person name="Kawachi M."/>
        </authorList>
    </citation>
    <scope>NUCLEOTIDE SEQUENCE [LARGE SCALE GENOMIC DNA]</scope>
    <source>
        <strain evidence="2 3">NIES-35</strain>
    </source>
</reference>
<protein>
    <submittedName>
        <fullName evidence="2">Uncharacterized protein</fullName>
    </submittedName>
</protein>
<comment type="caution">
    <text evidence="2">The sequence shown here is derived from an EMBL/GenBank/DDBJ whole genome shotgun (WGS) entry which is preliminary data.</text>
</comment>
<evidence type="ECO:0000313" key="2">
    <source>
        <dbReference type="EMBL" id="GBF91869.1"/>
    </source>
</evidence>
<dbReference type="STRING" id="307507.A0A2V0NX03"/>
<feature type="region of interest" description="Disordered" evidence="1">
    <location>
        <begin position="144"/>
        <end position="257"/>
    </location>
</feature>
<feature type="compositionally biased region" description="Low complexity" evidence="1">
    <location>
        <begin position="214"/>
        <end position="223"/>
    </location>
</feature>
<name>A0A2V0NX03_9CHLO</name>
<accession>A0A2V0NX03</accession>
<evidence type="ECO:0000313" key="3">
    <source>
        <dbReference type="Proteomes" id="UP000247498"/>
    </source>
</evidence>
<feature type="compositionally biased region" description="Basic residues" evidence="1">
    <location>
        <begin position="200"/>
        <end position="211"/>
    </location>
</feature>
<keyword evidence="3" id="KW-1185">Reference proteome</keyword>